<accession>C8PNL6</accession>
<feature type="signal peptide" evidence="1">
    <location>
        <begin position="1"/>
        <end position="24"/>
    </location>
</feature>
<name>C8PNL6_9SPIR</name>
<proteinExistence type="predicted"/>
<evidence type="ECO:0008006" key="4">
    <source>
        <dbReference type="Google" id="ProtNLM"/>
    </source>
</evidence>
<dbReference type="RefSeq" id="WP_006188130.1">
    <property type="nucleotide sequence ID" value="NZ_ACYH01000015.1"/>
</dbReference>
<organism evidence="2 3">
    <name type="scientific">Treponema vincentii ATCC 35580</name>
    <dbReference type="NCBI Taxonomy" id="596324"/>
    <lineage>
        <taxon>Bacteria</taxon>
        <taxon>Pseudomonadati</taxon>
        <taxon>Spirochaetota</taxon>
        <taxon>Spirochaetia</taxon>
        <taxon>Spirochaetales</taxon>
        <taxon>Treponemataceae</taxon>
        <taxon>Treponema</taxon>
    </lineage>
</organism>
<dbReference type="EMBL" id="ACYH01000015">
    <property type="protein sequence ID" value="EEV20972.1"/>
    <property type="molecule type" value="Genomic_DNA"/>
</dbReference>
<dbReference type="Proteomes" id="UP000004509">
    <property type="component" value="Unassembled WGS sequence"/>
</dbReference>
<feature type="chain" id="PRO_5002991463" description="Lipoprotein" evidence="1">
    <location>
        <begin position="25"/>
        <end position="148"/>
    </location>
</feature>
<reference evidence="2 3" key="1">
    <citation type="submission" date="2009-07" db="EMBL/GenBank/DDBJ databases">
        <authorList>
            <person name="Madupu R."/>
            <person name="Sebastian Y."/>
            <person name="Durkin A.S."/>
            <person name="Torralba M."/>
            <person name="Methe B."/>
            <person name="Sutton G.G."/>
            <person name="Strausberg R.L."/>
            <person name="Nelson K.E."/>
        </authorList>
    </citation>
    <scope>NUCLEOTIDE SEQUENCE [LARGE SCALE GENOMIC DNA]</scope>
    <source>
        <strain evidence="2 3">ATCC 35580</strain>
    </source>
</reference>
<keyword evidence="1" id="KW-0732">Signal</keyword>
<evidence type="ECO:0000313" key="3">
    <source>
        <dbReference type="Proteomes" id="UP000004509"/>
    </source>
</evidence>
<dbReference type="PROSITE" id="PS51257">
    <property type="entry name" value="PROKAR_LIPOPROTEIN"/>
    <property type="match status" value="1"/>
</dbReference>
<sequence>MIKRLMFFALSVSFVFLFVSCNTPQDVLNDYNKHFEKVPAVTHDILETGNAHLMLQELYKVDITHTLVLTAPLGCESYVWRITDVGGQTPHIAPQSNLSLNVYIPNTPLYAAVLNTDGKSRLYEVTLTVTYKGNVYSDTAILILYAAD</sequence>
<evidence type="ECO:0000313" key="2">
    <source>
        <dbReference type="EMBL" id="EEV20972.1"/>
    </source>
</evidence>
<dbReference type="AlphaFoldDB" id="C8PNL6"/>
<protein>
    <recommendedName>
        <fullName evidence="4">Lipoprotein</fullName>
    </recommendedName>
</protein>
<comment type="caution">
    <text evidence="2">The sequence shown here is derived from an EMBL/GenBank/DDBJ whole genome shotgun (WGS) entry which is preliminary data.</text>
</comment>
<evidence type="ECO:0000256" key="1">
    <source>
        <dbReference type="SAM" id="SignalP"/>
    </source>
</evidence>
<gene>
    <name evidence="2" type="ORF">TREVI0001_1072</name>
</gene>